<reference evidence="1" key="1">
    <citation type="journal article" date="2014" name="Int. J. Syst. Evol. Microbiol.">
        <title>Complete genome sequence of Corynebacterium casei LMG S-19264T (=DSM 44701T), isolated from a smear-ripened cheese.</title>
        <authorList>
            <consortium name="US DOE Joint Genome Institute (JGI-PGF)"/>
            <person name="Walter F."/>
            <person name="Albersmeier A."/>
            <person name="Kalinowski J."/>
            <person name="Ruckert C."/>
        </authorList>
    </citation>
    <scope>NUCLEOTIDE SEQUENCE</scope>
    <source>
        <strain evidence="1">JCM 4815</strain>
    </source>
</reference>
<reference evidence="1" key="2">
    <citation type="submission" date="2020-09" db="EMBL/GenBank/DDBJ databases">
        <authorList>
            <person name="Sun Q."/>
            <person name="Ohkuma M."/>
        </authorList>
    </citation>
    <scope>NUCLEOTIDE SEQUENCE</scope>
    <source>
        <strain evidence="1">JCM 4815</strain>
    </source>
</reference>
<name>A0A918UVF6_9ACTN</name>
<evidence type="ECO:0000313" key="1">
    <source>
        <dbReference type="EMBL" id="GGZ35681.1"/>
    </source>
</evidence>
<proteinExistence type="predicted"/>
<gene>
    <name evidence="1" type="ORF">GCM10010365_65670</name>
</gene>
<dbReference type="Proteomes" id="UP000622166">
    <property type="component" value="Unassembled WGS sequence"/>
</dbReference>
<dbReference type="EMBL" id="BMVW01000018">
    <property type="protein sequence ID" value="GGZ35681.1"/>
    <property type="molecule type" value="Genomic_DNA"/>
</dbReference>
<organism evidence="1 2">
    <name type="scientific">Streptomyces poonensis</name>
    <dbReference type="NCBI Taxonomy" id="68255"/>
    <lineage>
        <taxon>Bacteria</taxon>
        <taxon>Bacillati</taxon>
        <taxon>Actinomycetota</taxon>
        <taxon>Actinomycetes</taxon>
        <taxon>Kitasatosporales</taxon>
        <taxon>Streptomycetaceae</taxon>
        <taxon>Streptomyces</taxon>
    </lineage>
</organism>
<evidence type="ECO:0000313" key="2">
    <source>
        <dbReference type="Proteomes" id="UP000622166"/>
    </source>
</evidence>
<dbReference type="AlphaFoldDB" id="A0A918UVF6"/>
<keyword evidence="2" id="KW-1185">Reference proteome</keyword>
<sequence length="97" mass="10355">MAAEAGEADSAGPASGRAAAVASAVFRPRRRVTRLWFGTKAPSGLRCGLPGESCLLRRARFLRHAYFGETLPGGREHAERAKWTMGKTVLTGGKGDR</sequence>
<accession>A0A918UVF6</accession>
<comment type="caution">
    <text evidence="1">The sequence shown here is derived from an EMBL/GenBank/DDBJ whole genome shotgun (WGS) entry which is preliminary data.</text>
</comment>
<protein>
    <submittedName>
        <fullName evidence="1">Uncharacterized protein</fullName>
    </submittedName>
</protein>